<dbReference type="OrthoDB" id="5526158at2"/>
<evidence type="ECO:0000313" key="3">
    <source>
        <dbReference type="Proteomes" id="UP000235826"/>
    </source>
</evidence>
<dbReference type="InterPro" id="IPR038670">
    <property type="entry name" value="HslJ-like_sf"/>
</dbReference>
<dbReference type="RefSeq" id="WP_102755732.1">
    <property type="nucleotide sequence ID" value="NZ_CP025791.1"/>
</dbReference>
<dbReference type="KEGG" id="fek:C1H87_10345"/>
<dbReference type="EMBL" id="CP025791">
    <property type="protein sequence ID" value="AUP79077.1"/>
    <property type="molecule type" value="Genomic_DNA"/>
</dbReference>
<evidence type="ECO:0000256" key="1">
    <source>
        <dbReference type="SAM" id="SignalP"/>
    </source>
</evidence>
<keyword evidence="1" id="KW-0732">Signal</keyword>
<feature type="chain" id="PRO_5014597195" description="DUF306 domain-containing protein" evidence="1">
    <location>
        <begin position="23"/>
        <end position="142"/>
    </location>
</feature>
<evidence type="ECO:0000313" key="2">
    <source>
        <dbReference type="EMBL" id="AUP79077.1"/>
    </source>
</evidence>
<feature type="signal peptide" evidence="1">
    <location>
        <begin position="1"/>
        <end position="22"/>
    </location>
</feature>
<name>A0A2K9PR68_9FLAO</name>
<dbReference type="PROSITE" id="PS51257">
    <property type="entry name" value="PROKAR_LIPOPROTEIN"/>
    <property type="match status" value="1"/>
</dbReference>
<protein>
    <recommendedName>
        <fullName evidence="4">DUF306 domain-containing protein</fullName>
    </recommendedName>
</protein>
<dbReference type="AlphaFoldDB" id="A0A2K9PR68"/>
<accession>A0A2K9PR68</accession>
<proteinExistence type="predicted"/>
<reference evidence="2 3" key="1">
    <citation type="submission" date="2018-01" db="EMBL/GenBank/DDBJ databases">
        <title>Complete genome sequence of Flavivirga eckloniae ECD14 isolated from seaweed Ecklonia cava.</title>
        <authorList>
            <person name="Lee J.H."/>
            <person name="Baik K.S."/>
            <person name="Seong C.N."/>
        </authorList>
    </citation>
    <scope>NUCLEOTIDE SEQUENCE [LARGE SCALE GENOMIC DNA]</scope>
    <source>
        <strain evidence="2 3">ECD14</strain>
    </source>
</reference>
<organism evidence="2 3">
    <name type="scientific">Flavivirga eckloniae</name>
    <dbReference type="NCBI Taxonomy" id="1803846"/>
    <lineage>
        <taxon>Bacteria</taxon>
        <taxon>Pseudomonadati</taxon>
        <taxon>Bacteroidota</taxon>
        <taxon>Flavobacteriia</taxon>
        <taxon>Flavobacteriales</taxon>
        <taxon>Flavobacteriaceae</taxon>
        <taxon>Flavivirga</taxon>
    </lineage>
</organism>
<dbReference type="Gene3D" id="2.40.128.270">
    <property type="match status" value="1"/>
</dbReference>
<evidence type="ECO:0008006" key="4">
    <source>
        <dbReference type="Google" id="ProtNLM"/>
    </source>
</evidence>
<keyword evidence="3" id="KW-1185">Reference proteome</keyword>
<sequence>MRHLRHLLAFCTVIFFISSCNNDDDTPSQNGLIGDWLVVKVMNKKGNSTIYNAYTIENATATISFRNDGVVEFRSCNKGEGYFEDNDNNISISKLFITELNCPFNETIISSNLSGEYLIDGNTLKITSNLDADLILTRTDLD</sequence>
<gene>
    <name evidence="2" type="ORF">C1H87_10345</name>
</gene>
<dbReference type="Proteomes" id="UP000235826">
    <property type="component" value="Chromosome"/>
</dbReference>